<evidence type="ECO:0000259" key="8">
    <source>
        <dbReference type="PROSITE" id="PS50090"/>
    </source>
</evidence>
<feature type="compositionally biased region" description="Polar residues" evidence="7">
    <location>
        <begin position="356"/>
        <end position="370"/>
    </location>
</feature>
<dbReference type="Gene3D" id="1.10.10.60">
    <property type="entry name" value="Homeodomain-like"/>
    <property type="match status" value="3"/>
</dbReference>
<evidence type="ECO:0000313" key="11">
    <source>
        <dbReference type="Proteomes" id="UP001233999"/>
    </source>
</evidence>
<feature type="domain" description="HTH myb-type" evidence="9">
    <location>
        <begin position="161"/>
        <end position="216"/>
    </location>
</feature>
<accession>A0AAD7ZFZ4</accession>
<dbReference type="GO" id="GO:0000981">
    <property type="term" value="F:DNA-binding transcription factor activity, RNA polymerase II-specific"/>
    <property type="evidence" value="ECO:0007669"/>
    <property type="project" value="TreeGrafter"/>
</dbReference>
<dbReference type="InterPro" id="IPR001005">
    <property type="entry name" value="SANT/Myb"/>
</dbReference>
<dbReference type="PROSITE" id="PS51294">
    <property type="entry name" value="HTH_MYB"/>
    <property type="match status" value="3"/>
</dbReference>
<dbReference type="Pfam" id="PF00249">
    <property type="entry name" value="Myb_DNA-binding"/>
    <property type="match status" value="1"/>
</dbReference>
<evidence type="ECO:0000256" key="5">
    <source>
        <dbReference type="ARBA" id="ARBA00023163"/>
    </source>
</evidence>
<keyword evidence="6" id="KW-0539">Nucleus</keyword>
<keyword evidence="2" id="KW-0677">Repeat</keyword>
<evidence type="ECO:0000256" key="7">
    <source>
        <dbReference type="SAM" id="MobiDB-lite"/>
    </source>
</evidence>
<evidence type="ECO:0000256" key="3">
    <source>
        <dbReference type="ARBA" id="ARBA00023015"/>
    </source>
</evidence>
<dbReference type="EMBL" id="JASPKZ010008384">
    <property type="protein sequence ID" value="KAJ9579622.1"/>
    <property type="molecule type" value="Genomic_DNA"/>
</dbReference>
<feature type="compositionally biased region" description="Basic and acidic residues" evidence="7">
    <location>
        <begin position="265"/>
        <end position="280"/>
    </location>
</feature>
<feature type="domain" description="Myb-like" evidence="8">
    <location>
        <begin position="161"/>
        <end position="212"/>
    </location>
</feature>
<feature type="domain" description="Myb-like" evidence="8">
    <location>
        <begin position="110"/>
        <end position="160"/>
    </location>
</feature>
<feature type="region of interest" description="Disordered" evidence="7">
    <location>
        <begin position="253"/>
        <end position="302"/>
    </location>
</feature>
<proteinExistence type="predicted"/>
<dbReference type="PANTHER" id="PTHR45614">
    <property type="entry name" value="MYB PROTEIN-RELATED"/>
    <property type="match status" value="1"/>
</dbReference>
<keyword evidence="11" id="KW-1185">Reference proteome</keyword>
<dbReference type="GO" id="GO:0005634">
    <property type="term" value="C:nucleus"/>
    <property type="evidence" value="ECO:0007669"/>
    <property type="project" value="UniProtKB-SubCell"/>
</dbReference>
<feature type="region of interest" description="Disordered" evidence="7">
    <location>
        <begin position="436"/>
        <end position="457"/>
    </location>
</feature>
<evidence type="ECO:0000256" key="4">
    <source>
        <dbReference type="ARBA" id="ARBA00023125"/>
    </source>
</evidence>
<comment type="caution">
    <text evidence="10">The sequence shown here is derived from an EMBL/GenBank/DDBJ whole genome shotgun (WGS) entry which is preliminary data.</text>
</comment>
<dbReference type="InterPro" id="IPR009057">
    <property type="entry name" value="Homeodomain-like_sf"/>
</dbReference>
<organism evidence="10 11">
    <name type="scientific">Diploptera punctata</name>
    <name type="common">Pacific beetle cockroach</name>
    <dbReference type="NCBI Taxonomy" id="6984"/>
    <lineage>
        <taxon>Eukaryota</taxon>
        <taxon>Metazoa</taxon>
        <taxon>Ecdysozoa</taxon>
        <taxon>Arthropoda</taxon>
        <taxon>Hexapoda</taxon>
        <taxon>Insecta</taxon>
        <taxon>Pterygota</taxon>
        <taxon>Neoptera</taxon>
        <taxon>Polyneoptera</taxon>
        <taxon>Dictyoptera</taxon>
        <taxon>Blattodea</taxon>
        <taxon>Blaberoidea</taxon>
        <taxon>Blaberidae</taxon>
        <taxon>Diplopterinae</taxon>
        <taxon>Diploptera</taxon>
    </lineage>
</organism>
<feature type="compositionally biased region" description="Low complexity" evidence="7">
    <location>
        <begin position="337"/>
        <end position="349"/>
    </location>
</feature>
<keyword evidence="4" id="KW-0238">DNA-binding</keyword>
<keyword evidence="5" id="KW-0804">Transcription</keyword>
<dbReference type="FunFam" id="1.10.10.60:FF:000016">
    <property type="entry name" value="Transcriptional activator Myb isoform A"/>
    <property type="match status" value="1"/>
</dbReference>
<reference evidence="10" key="2">
    <citation type="submission" date="2023-05" db="EMBL/GenBank/DDBJ databases">
        <authorList>
            <person name="Fouks B."/>
        </authorList>
    </citation>
    <scope>NUCLEOTIDE SEQUENCE</scope>
    <source>
        <strain evidence="10">Stay&amp;Tobe</strain>
        <tissue evidence="10">Testes</tissue>
    </source>
</reference>
<dbReference type="GO" id="GO:0000978">
    <property type="term" value="F:RNA polymerase II cis-regulatory region sequence-specific DNA binding"/>
    <property type="evidence" value="ECO:0007669"/>
    <property type="project" value="TreeGrafter"/>
</dbReference>
<reference evidence="10" key="1">
    <citation type="journal article" date="2023" name="IScience">
        <title>Live-bearing cockroach genome reveals convergent evolutionary mechanisms linked to viviparity in insects and beyond.</title>
        <authorList>
            <person name="Fouks B."/>
            <person name="Harrison M.C."/>
            <person name="Mikhailova A.A."/>
            <person name="Marchal E."/>
            <person name="English S."/>
            <person name="Carruthers M."/>
            <person name="Jennings E.C."/>
            <person name="Chiamaka E.L."/>
            <person name="Frigard R.A."/>
            <person name="Pippel M."/>
            <person name="Attardo G.M."/>
            <person name="Benoit J.B."/>
            <person name="Bornberg-Bauer E."/>
            <person name="Tobe S.S."/>
        </authorList>
    </citation>
    <scope>NUCLEOTIDE SEQUENCE</scope>
    <source>
        <strain evidence="10">Stay&amp;Tobe</strain>
    </source>
</reference>
<dbReference type="PROSITE" id="PS50090">
    <property type="entry name" value="MYB_LIKE"/>
    <property type="match status" value="3"/>
</dbReference>
<feature type="non-terminal residue" evidence="10">
    <location>
        <position position="457"/>
    </location>
</feature>
<feature type="non-terminal residue" evidence="10">
    <location>
        <position position="1"/>
    </location>
</feature>
<dbReference type="InterPro" id="IPR050560">
    <property type="entry name" value="MYB_TF"/>
</dbReference>
<evidence type="ECO:0000256" key="1">
    <source>
        <dbReference type="ARBA" id="ARBA00004123"/>
    </source>
</evidence>
<evidence type="ECO:0000256" key="6">
    <source>
        <dbReference type="ARBA" id="ARBA00023242"/>
    </source>
</evidence>
<protein>
    <submittedName>
        <fullName evidence="10">Uncharacterized protein</fullName>
    </submittedName>
</protein>
<dbReference type="CDD" id="cd00167">
    <property type="entry name" value="SANT"/>
    <property type="match status" value="3"/>
</dbReference>
<gene>
    <name evidence="10" type="ORF">L9F63_004701</name>
</gene>
<dbReference type="Proteomes" id="UP001233999">
    <property type="component" value="Unassembled WGS sequence"/>
</dbReference>
<dbReference type="SUPFAM" id="SSF46689">
    <property type="entry name" value="Homeodomain-like"/>
    <property type="match status" value="2"/>
</dbReference>
<dbReference type="FunFam" id="1.10.10.60:FF:000010">
    <property type="entry name" value="Transcriptional activator Myb isoform A"/>
    <property type="match status" value="1"/>
</dbReference>
<feature type="domain" description="Myb-like" evidence="8">
    <location>
        <begin position="213"/>
        <end position="263"/>
    </location>
</feature>
<sequence>ILICLPQQRHTSVGASVVIQPTRAAFNGSTKTSPNAITRARIYFHGRSCYDDLEEDFRAVGRGREACSSPTFRQRLRLTSSRVVKTQGCQTQSLAKPTEEITPAARNGNRKSINKGRWSKEEDGRLKQLVEEYNERWDLISQHFPDRSDIQCQQRWQKVVNPELVKGPWTKEEDEKVVELVDRFGPKKWTLIARHLKGRIGKQCRERWHNHLNPSIKKTAWTEEEDKVIYKAHREWGNQWAKIAKLLPGRTDNAIKNHWNSTMRRKYENEEKNGTGENKRGKSKAKVQPSAPDSFPKTAQQPAVQTVHIGDYPTHGAVSIEVYEGDWSPPDYYDPVSSQSSAGFSQAGPSPGPTEFKTNSPECTTPSHNTSQVFSSSPFGFFDLEVLNSTNASPLKLPPSASSDEGFEMLEKVHTVSPTISNEMTSSGNGGGLIPLVSSKLLGTPPILRRPKRRKTI</sequence>
<dbReference type="AlphaFoldDB" id="A0AAD7ZFZ4"/>
<feature type="domain" description="HTH myb-type" evidence="9">
    <location>
        <begin position="217"/>
        <end position="267"/>
    </location>
</feature>
<feature type="domain" description="HTH myb-type" evidence="9">
    <location>
        <begin position="110"/>
        <end position="160"/>
    </location>
</feature>
<dbReference type="InterPro" id="IPR017930">
    <property type="entry name" value="Myb_dom"/>
</dbReference>
<dbReference type="SMART" id="SM00717">
    <property type="entry name" value="SANT"/>
    <property type="match status" value="3"/>
</dbReference>
<dbReference type="PANTHER" id="PTHR45614:SF25">
    <property type="entry name" value="MYB PROTEIN"/>
    <property type="match status" value="1"/>
</dbReference>
<evidence type="ECO:0000256" key="2">
    <source>
        <dbReference type="ARBA" id="ARBA00022737"/>
    </source>
</evidence>
<evidence type="ECO:0000259" key="9">
    <source>
        <dbReference type="PROSITE" id="PS51294"/>
    </source>
</evidence>
<evidence type="ECO:0000313" key="10">
    <source>
        <dbReference type="EMBL" id="KAJ9579622.1"/>
    </source>
</evidence>
<keyword evidence="3" id="KW-0805">Transcription regulation</keyword>
<comment type="subcellular location">
    <subcellularLocation>
        <location evidence="1">Nucleus</location>
    </subcellularLocation>
</comment>
<dbReference type="Pfam" id="PF13921">
    <property type="entry name" value="Myb_DNA-bind_6"/>
    <property type="match status" value="1"/>
</dbReference>
<name>A0AAD7ZFZ4_DIPPU</name>
<feature type="region of interest" description="Disordered" evidence="7">
    <location>
        <begin position="331"/>
        <end position="370"/>
    </location>
</feature>